<evidence type="ECO:0008006" key="3">
    <source>
        <dbReference type="Google" id="ProtNLM"/>
    </source>
</evidence>
<dbReference type="EMBL" id="LYXU01000151">
    <property type="protein sequence ID" value="OBS15529.1"/>
    <property type="molecule type" value="Genomic_DNA"/>
</dbReference>
<proteinExistence type="predicted"/>
<dbReference type="Proteomes" id="UP000091967">
    <property type="component" value="Unassembled WGS sequence"/>
</dbReference>
<keyword evidence="2" id="KW-1185">Reference proteome</keyword>
<evidence type="ECO:0000313" key="2">
    <source>
        <dbReference type="Proteomes" id="UP000091967"/>
    </source>
</evidence>
<reference evidence="1 2" key="1">
    <citation type="submission" date="2016-06" db="EMBL/GenBank/DDBJ databases">
        <title>Living apart together: crosstalk between the core and supernumerary genomes in a fungal plant pathogen.</title>
        <authorList>
            <person name="Vanheule A."/>
            <person name="Audenaert K."/>
            <person name="Warris S."/>
            <person name="Van De Geest H."/>
            <person name="Schijlen E."/>
            <person name="Hofte M."/>
            <person name="De Saeger S."/>
            <person name="Haesaert G."/>
            <person name="Waalwijk C."/>
            <person name="Van Der Lee T."/>
        </authorList>
    </citation>
    <scope>NUCLEOTIDE SEQUENCE [LARGE SCALE GENOMIC DNA]</scope>
    <source>
        <strain evidence="1 2">2516</strain>
    </source>
</reference>
<organism evidence="1 2">
    <name type="scientific">Fusarium poae</name>
    <dbReference type="NCBI Taxonomy" id="36050"/>
    <lineage>
        <taxon>Eukaryota</taxon>
        <taxon>Fungi</taxon>
        <taxon>Dikarya</taxon>
        <taxon>Ascomycota</taxon>
        <taxon>Pezizomycotina</taxon>
        <taxon>Sordariomycetes</taxon>
        <taxon>Hypocreomycetidae</taxon>
        <taxon>Hypocreales</taxon>
        <taxon>Nectriaceae</taxon>
        <taxon>Fusarium</taxon>
    </lineage>
</organism>
<sequence length="182" mass="21219">MNQLLLLDWLTYHNLPFNLVNSERFSGCFSITTHLSRRADTTGKTLVTLLMDEYSRALGPVHELLREREAMMYGSKRDDFNELLVHWGDKDFMSEEDEQRRYENPELEIIPEEDQDEWPGPRDYQRRAVDKIPQVWAVCKLHNIGVALRTSSQLLETFTKLNGRPPPLNRSDVAQNVCTRGI</sequence>
<comment type="caution">
    <text evidence="1">The sequence shown here is derived from an EMBL/GenBank/DDBJ whole genome shotgun (WGS) entry which is preliminary data.</text>
</comment>
<protein>
    <recommendedName>
        <fullName evidence="3">HAT C-terminal dimerisation domain-containing protein</fullName>
    </recommendedName>
</protein>
<gene>
    <name evidence="1" type="ORF">FPOA_13653</name>
</gene>
<name>A0A1B8A4Y4_FUSPO</name>
<accession>A0A1B8A4Y4</accession>
<evidence type="ECO:0000313" key="1">
    <source>
        <dbReference type="EMBL" id="OBS15529.1"/>
    </source>
</evidence>
<dbReference type="AlphaFoldDB" id="A0A1B8A4Y4"/>